<evidence type="ECO:0000256" key="6">
    <source>
        <dbReference type="ARBA" id="ARBA00023015"/>
    </source>
</evidence>
<dbReference type="SMART" id="SM00342">
    <property type="entry name" value="HTH_ARAC"/>
    <property type="match status" value="1"/>
</dbReference>
<dbReference type="GO" id="GO:0005737">
    <property type="term" value="C:cytoplasm"/>
    <property type="evidence" value="ECO:0007669"/>
    <property type="project" value="UniProtKB-SubCell"/>
</dbReference>
<organism evidence="13 14">
    <name type="scientific">Lacrimispora celerecrescens</name>
    <dbReference type="NCBI Taxonomy" id="29354"/>
    <lineage>
        <taxon>Bacteria</taxon>
        <taxon>Bacillati</taxon>
        <taxon>Bacillota</taxon>
        <taxon>Clostridia</taxon>
        <taxon>Lachnospirales</taxon>
        <taxon>Lachnospiraceae</taxon>
        <taxon>Lacrimispora</taxon>
    </lineage>
</organism>
<dbReference type="STRING" id="29354.IO98_13765"/>
<keyword evidence="3" id="KW-0963">Cytoplasm</keyword>
<dbReference type="AlphaFoldDB" id="A0A084JLA4"/>
<feature type="modified residue" description="4-aspartylphosphate" evidence="10">
    <location>
        <position position="55"/>
    </location>
</feature>
<keyword evidence="5" id="KW-0902">Two-component regulatory system</keyword>
<dbReference type="SUPFAM" id="SSF52172">
    <property type="entry name" value="CheY-like"/>
    <property type="match status" value="1"/>
</dbReference>
<dbReference type="CDD" id="cd17536">
    <property type="entry name" value="REC_YesN-like"/>
    <property type="match status" value="1"/>
</dbReference>
<keyword evidence="6" id="KW-0805">Transcription regulation</keyword>
<protein>
    <recommendedName>
        <fullName evidence="2">Stage 0 sporulation protein A homolog</fullName>
    </recommendedName>
</protein>
<dbReference type="InterPro" id="IPR009057">
    <property type="entry name" value="Homeodomain-like_sf"/>
</dbReference>
<dbReference type="PROSITE" id="PS01124">
    <property type="entry name" value="HTH_ARAC_FAMILY_2"/>
    <property type="match status" value="1"/>
</dbReference>
<name>A0A084JLA4_9FIRM</name>
<dbReference type="InterPro" id="IPR051552">
    <property type="entry name" value="HptR"/>
</dbReference>
<dbReference type="SMART" id="SM00448">
    <property type="entry name" value="REC"/>
    <property type="match status" value="1"/>
</dbReference>
<evidence type="ECO:0000256" key="5">
    <source>
        <dbReference type="ARBA" id="ARBA00023012"/>
    </source>
</evidence>
<dbReference type="PANTHER" id="PTHR42713:SF3">
    <property type="entry name" value="TRANSCRIPTIONAL REGULATORY PROTEIN HPTR"/>
    <property type="match status" value="1"/>
</dbReference>
<evidence type="ECO:0000259" key="12">
    <source>
        <dbReference type="PROSITE" id="PS50110"/>
    </source>
</evidence>
<keyword evidence="4 10" id="KW-0597">Phosphoprotein</keyword>
<evidence type="ECO:0000256" key="8">
    <source>
        <dbReference type="ARBA" id="ARBA00023163"/>
    </source>
</evidence>
<sequence>MLKVLIADDEEKICQLIEKLIDWQALDMKLCGVANNGIEALEKIEALSPDVVITDIRMPGYDGLDLVKKTRELNVGVEFVIISGYRHFEYAQTAIKYGVSDYLLKPIKKQELTETLEKIRVRYNEKSEQLTYEERVRLARKSDAERLRTTWFSNVLYRDRSEQDCSSLEEINKQYYYQLKPGYFQIVCVKFDGISMPDEKNLEFLTEKTTQIAEQMLKGHVFDWELYVENSHIYLFLNYGEENRRLIRRQCKNILNELAVLESILEGLRVTIGFGTTVWNITQLRSSLKSARYLVEQRLVAGNGKLLEGELRSSFHLASSQWFTQFNQNMSTALESLDRQQVGDCLMKLKDGLLEQPDMTGHEILQMCREVCNLYLFFMKNHKIPIEQNFMERFNQGVEFCSSAREVLRYLIKEISASYDKAVVGKMQENNRPIRIAKKYIRDHYREAITLETVSEVAGFNPTYFSSLFKKETGKNFLEFLSEVRMEQAKGLLKESNLSVAVICEEVGYSDVKYFTKNFTKYSGLKPNEYRKLYS</sequence>
<dbReference type="RefSeq" id="WP_038281848.1">
    <property type="nucleotide sequence ID" value="NZ_JPME01000015.1"/>
</dbReference>
<dbReference type="PROSITE" id="PS50110">
    <property type="entry name" value="RESPONSE_REGULATORY"/>
    <property type="match status" value="1"/>
</dbReference>
<dbReference type="Proteomes" id="UP000028525">
    <property type="component" value="Unassembled WGS sequence"/>
</dbReference>
<dbReference type="GO" id="GO:0000160">
    <property type="term" value="P:phosphorelay signal transduction system"/>
    <property type="evidence" value="ECO:0007669"/>
    <property type="project" value="UniProtKB-KW"/>
</dbReference>
<keyword evidence="7" id="KW-0238">DNA-binding</keyword>
<evidence type="ECO:0000256" key="2">
    <source>
        <dbReference type="ARBA" id="ARBA00018672"/>
    </source>
</evidence>
<dbReference type="EMBL" id="JPME01000015">
    <property type="protein sequence ID" value="KEZ89738.1"/>
    <property type="molecule type" value="Genomic_DNA"/>
</dbReference>
<evidence type="ECO:0000256" key="10">
    <source>
        <dbReference type="PROSITE-ProRule" id="PRU00169"/>
    </source>
</evidence>
<dbReference type="GO" id="GO:0003700">
    <property type="term" value="F:DNA-binding transcription factor activity"/>
    <property type="evidence" value="ECO:0007669"/>
    <property type="project" value="InterPro"/>
</dbReference>
<dbReference type="InterPro" id="IPR018062">
    <property type="entry name" value="HTH_AraC-typ_CS"/>
</dbReference>
<gene>
    <name evidence="13" type="ORF">IO98_13765</name>
</gene>
<feature type="domain" description="HTH araC/xylS-type" evidence="11">
    <location>
        <begin position="435"/>
        <end position="533"/>
    </location>
</feature>
<comment type="function">
    <text evidence="9">May play the central regulatory role in sporulation. It may be an element of the effector pathway responsible for the activation of sporulation genes in response to nutritional stress. Spo0A may act in concert with spo0H (a sigma factor) to control the expression of some genes that are critical to the sporulation process.</text>
</comment>
<evidence type="ECO:0000256" key="4">
    <source>
        <dbReference type="ARBA" id="ARBA00022553"/>
    </source>
</evidence>
<evidence type="ECO:0000313" key="13">
    <source>
        <dbReference type="EMBL" id="KEZ89738.1"/>
    </source>
</evidence>
<dbReference type="PANTHER" id="PTHR42713">
    <property type="entry name" value="HISTIDINE KINASE-RELATED"/>
    <property type="match status" value="1"/>
</dbReference>
<dbReference type="SUPFAM" id="SSF46689">
    <property type="entry name" value="Homeodomain-like"/>
    <property type="match status" value="2"/>
</dbReference>
<feature type="domain" description="Response regulatory" evidence="12">
    <location>
        <begin position="3"/>
        <end position="120"/>
    </location>
</feature>
<keyword evidence="8" id="KW-0804">Transcription</keyword>
<evidence type="ECO:0000256" key="3">
    <source>
        <dbReference type="ARBA" id="ARBA00022490"/>
    </source>
</evidence>
<dbReference type="OrthoDB" id="9794370at2"/>
<comment type="subcellular location">
    <subcellularLocation>
        <location evidence="1">Cytoplasm</location>
    </subcellularLocation>
</comment>
<dbReference type="Gene3D" id="1.10.10.60">
    <property type="entry name" value="Homeodomain-like"/>
    <property type="match status" value="2"/>
</dbReference>
<dbReference type="Pfam" id="PF00072">
    <property type="entry name" value="Response_reg"/>
    <property type="match status" value="1"/>
</dbReference>
<evidence type="ECO:0000313" key="14">
    <source>
        <dbReference type="Proteomes" id="UP000028525"/>
    </source>
</evidence>
<evidence type="ECO:0000256" key="7">
    <source>
        <dbReference type="ARBA" id="ARBA00023125"/>
    </source>
</evidence>
<evidence type="ECO:0000259" key="11">
    <source>
        <dbReference type="PROSITE" id="PS01124"/>
    </source>
</evidence>
<comment type="caution">
    <text evidence="13">The sequence shown here is derived from an EMBL/GenBank/DDBJ whole genome shotgun (WGS) entry which is preliminary data.</text>
</comment>
<accession>A0A084JLA4</accession>
<dbReference type="InterPro" id="IPR001789">
    <property type="entry name" value="Sig_transdc_resp-reg_receiver"/>
</dbReference>
<dbReference type="InterPro" id="IPR018060">
    <property type="entry name" value="HTH_AraC"/>
</dbReference>
<keyword evidence="14" id="KW-1185">Reference proteome</keyword>
<proteinExistence type="predicted"/>
<dbReference type="GO" id="GO:0043565">
    <property type="term" value="F:sequence-specific DNA binding"/>
    <property type="evidence" value="ECO:0007669"/>
    <property type="project" value="InterPro"/>
</dbReference>
<reference evidence="13 14" key="1">
    <citation type="submission" date="2014-07" db="EMBL/GenBank/DDBJ databases">
        <title>Draft genome of Clostridium celerecrescens 152B isolated from sediments associated with methane hydrate from Krishna Godavari basin.</title>
        <authorList>
            <person name="Honkalas V.S."/>
            <person name="Dabir A.P."/>
            <person name="Arora P."/>
            <person name="Dhakephalkar P.K."/>
        </authorList>
    </citation>
    <scope>NUCLEOTIDE SEQUENCE [LARGE SCALE GENOMIC DNA]</scope>
    <source>
        <strain evidence="13 14">152B</strain>
    </source>
</reference>
<dbReference type="Gene3D" id="3.40.50.2300">
    <property type="match status" value="1"/>
</dbReference>
<evidence type="ECO:0000256" key="1">
    <source>
        <dbReference type="ARBA" id="ARBA00004496"/>
    </source>
</evidence>
<dbReference type="PROSITE" id="PS00041">
    <property type="entry name" value="HTH_ARAC_FAMILY_1"/>
    <property type="match status" value="1"/>
</dbReference>
<dbReference type="InterPro" id="IPR011006">
    <property type="entry name" value="CheY-like_superfamily"/>
</dbReference>
<evidence type="ECO:0000256" key="9">
    <source>
        <dbReference type="ARBA" id="ARBA00024867"/>
    </source>
</evidence>
<dbReference type="Pfam" id="PF12833">
    <property type="entry name" value="HTH_18"/>
    <property type="match status" value="1"/>
</dbReference>